<dbReference type="PANTHER" id="PTHR32039">
    <property type="entry name" value="MAGNESIUM-CHELATASE SUBUNIT CHLI"/>
    <property type="match status" value="1"/>
</dbReference>
<evidence type="ECO:0000259" key="4">
    <source>
        <dbReference type="Pfam" id="PF13335"/>
    </source>
</evidence>
<gene>
    <name evidence="5" type="ORF">SAMN05421659_102294</name>
</gene>
<dbReference type="EMBL" id="FOJI01000002">
    <property type="protein sequence ID" value="SEV94522.1"/>
    <property type="molecule type" value="Genomic_DNA"/>
</dbReference>
<dbReference type="InterPro" id="IPR004482">
    <property type="entry name" value="Mg_chelat-rel"/>
</dbReference>
<dbReference type="OrthoDB" id="9813147at2"/>
<dbReference type="Pfam" id="PF13335">
    <property type="entry name" value="Mg_chelatase_C"/>
    <property type="match status" value="1"/>
</dbReference>
<protein>
    <submittedName>
        <fullName evidence="5">Magnesium chelatase family protein</fullName>
    </submittedName>
</protein>
<dbReference type="Proteomes" id="UP000199701">
    <property type="component" value="Unassembled WGS sequence"/>
</dbReference>
<name>A0A1I0N0H6_9FIRM</name>
<dbReference type="Pfam" id="PF13541">
    <property type="entry name" value="ChlI"/>
    <property type="match status" value="1"/>
</dbReference>
<evidence type="ECO:0000256" key="1">
    <source>
        <dbReference type="ARBA" id="ARBA00022741"/>
    </source>
</evidence>
<dbReference type="GO" id="GO:0003677">
    <property type="term" value="F:DNA binding"/>
    <property type="evidence" value="ECO:0007669"/>
    <property type="project" value="InterPro"/>
</dbReference>
<dbReference type="NCBIfam" id="TIGR00368">
    <property type="entry name" value="YifB family Mg chelatase-like AAA ATPase"/>
    <property type="match status" value="1"/>
</dbReference>
<dbReference type="RefSeq" id="WP_092450751.1">
    <property type="nucleotide sequence ID" value="NZ_FOJI01000002.1"/>
</dbReference>
<organism evidence="5 6">
    <name type="scientific">[Clostridium] fimetarium</name>
    <dbReference type="NCBI Taxonomy" id="99656"/>
    <lineage>
        <taxon>Bacteria</taxon>
        <taxon>Bacillati</taxon>
        <taxon>Bacillota</taxon>
        <taxon>Clostridia</taxon>
        <taxon>Lachnospirales</taxon>
        <taxon>Lachnospiraceae</taxon>
    </lineage>
</organism>
<evidence type="ECO:0000256" key="2">
    <source>
        <dbReference type="ARBA" id="ARBA00022840"/>
    </source>
</evidence>
<dbReference type="InterPro" id="IPR045006">
    <property type="entry name" value="CHLI-like"/>
</dbReference>
<sequence>MFSKVISGTINGLETSLVNVEVDVNNGIPSFEMSGFLGAQVKESRDRVKIAIKNSGVNLKTQRISVNMSPADIRKDGTGFDLPIAIGILAANGIVSERLLEKTFLIGELSLDGKINSVKGILPSVCVAKDNNFERCIVPYANRNEGSVVSGIDVYGVRNLNEVIGFLNGEYELKPVRNISFETFCKKNSNCDNVDFSEIRGQHIAKRASLIAAAGMHNIMYIGAPGSGKTLMAKRIPTILPTITFEESLEISKIYSIAGLLDKDNVLITKRPFRHPHHSVTISALVGGGKIPKPGEITLASKGVLFLDELTEFYMSTIEALRQPLEEKSVTIVRLHAAFTYPADFMLVAAINPCKCGYYPDKNKCHCSEYDINRYLGKISQPFWDRFDISVETGKMNYSDLKLTQEEYMKENSYMTSNDMKKMVDTAINFQKQRNNGKKVKLNAELTIEEIKKCCQLGNEENKLLERVFTKLNLTTRGYHKILKTARTIADLEESDKISCIHLSEAISYRSYDNSVSR</sequence>
<dbReference type="InterPro" id="IPR020568">
    <property type="entry name" value="Ribosomal_Su5_D2-typ_SF"/>
</dbReference>
<dbReference type="Pfam" id="PF01078">
    <property type="entry name" value="Mg_chelatase"/>
    <property type="match status" value="1"/>
</dbReference>
<dbReference type="GO" id="GO:0005524">
    <property type="term" value="F:ATP binding"/>
    <property type="evidence" value="ECO:0007669"/>
    <property type="project" value="UniProtKB-KW"/>
</dbReference>
<evidence type="ECO:0000313" key="6">
    <source>
        <dbReference type="Proteomes" id="UP000199701"/>
    </source>
</evidence>
<dbReference type="Gene3D" id="3.40.50.300">
    <property type="entry name" value="P-loop containing nucleotide triphosphate hydrolases"/>
    <property type="match status" value="1"/>
</dbReference>
<dbReference type="InterPro" id="IPR025158">
    <property type="entry name" value="Mg_chelat-rel_C"/>
</dbReference>
<feature type="domain" description="Mg chelatase-related protein C-terminal" evidence="4">
    <location>
        <begin position="416"/>
        <end position="510"/>
    </location>
</feature>
<evidence type="ECO:0000313" key="5">
    <source>
        <dbReference type="EMBL" id="SEV94522.1"/>
    </source>
</evidence>
<dbReference type="PRINTS" id="PR01657">
    <property type="entry name" value="MCMFAMILY"/>
</dbReference>
<evidence type="ECO:0000259" key="3">
    <source>
        <dbReference type="Pfam" id="PF01078"/>
    </source>
</evidence>
<proteinExistence type="predicted"/>
<keyword evidence="1" id="KW-0547">Nucleotide-binding</keyword>
<feature type="domain" description="Magnesium chelatase ChlI-like catalytic" evidence="3">
    <location>
        <begin position="195"/>
        <end position="399"/>
    </location>
</feature>
<dbReference type="InterPro" id="IPR014721">
    <property type="entry name" value="Ribsml_uS5_D2-typ_fold_subgr"/>
</dbReference>
<dbReference type="InterPro" id="IPR000523">
    <property type="entry name" value="Mg_chelatse_chII-like_cat_dom"/>
</dbReference>
<accession>A0A1I0N0H6</accession>
<dbReference type="InterPro" id="IPR027417">
    <property type="entry name" value="P-loop_NTPase"/>
</dbReference>
<dbReference type="SUPFAM" id="SSF54211">
    <property type="entry name" value="Ribosomal protein S5 domain 2-like"/>
    <property type="match status" value="1"/>
</dbReference>
<dbReference type="Gene3D" id="3.30.230.10">
    <property type="match status" value="1"/>
</dbReference>
<keyword evidence="2" id="KW-0067">ATP-binding</keyword>
<dbReference type="AlphaFoldDB" id="A0A1I0N0H6"/>
<dbReference type="InterPro" id="IPR001208">
    <property type="entry name" value="MCM_dom"/>
</dbReference>
<keyword evidence="6" id="KW-1185">Reference proteome</keyword>
<dbReference type="STRING" id="99656.SAMN05421659_102294"/>
<dbReference type="PANTHER" id="PTHR32039:SF7">
    <property type="entry name" value="COMPETENCE PROTEIN COMM"/>
    <property type="match status" value="1"/>
</dbReference>
<reference evidence="5 6" key="1">
    <citation type="submission" date="2016-10" db="EMBL/GenBank/DDBJ databases">
        <authorList>
            <person name="de Groot N.N."/>
        </authorList>
    </citation>
    <scope>NUCLEOTIDE SEQUENCE [LARGE SCALE GENOMIC DNA]</scope>
    <source>
        <strain evidence="5 6">DSM 9179</strain>
    </source>
</reference>
<dbReference type="SUPFAM" id="SSF52540">
    <property type="entry name" value="P-loop containing nucleoside triphosphate hydrolases"/>
    <property type="match status" value="1"/>
</dbReference>